<dbReference type="EMBL" id="LUEZ02000220">
    <property type="protein sequence ID" value="RDB15083.1"/>
    <property type="molecule type" value="Genomic_DNA"/>
</dbReference>
<name>A0A369J5W2_HYPMA</name>
<protein>
    <submittedName>
        <fullName evidence="1">Uncharacterized protein</fullName>
    </submittedName>
</protein>
<proteinExistence type="predicted"/>
<keyword evidence="2" id="KW-1185">Reference proteome</keyword>
<dbReference type="InParanoid" id="A0A369J5W2"/>
<gene>
    <name evidence="1" type="ORF">Hypma_005249</name>
</gene>
<dbReference type="Proteomes" id="UP000076154">
    <property type="component" value="Unassembled WGS sequence"/>
</dbReference>
<comment type="caution">
    <text evidence="1">The sequence shown here is derived from an EMBL/GenBank/DDBJ whole genome shotgun (WGS) entry which is preliminary data.</text>
</comment>
<evidence type="ECO:0000313" key="1">
    <source>
        <dbReference type="EMBL" id="RDB15083.1"/>
    </source>
</evidence>
<organism evidence="1 2">
    <name type="scientific">Hypsizygus marmoreus</name>
    <name type="common">White beech mushroom</name>
    <name type="synonym">Agaricus marmoreus</name>
    <dbReference type="NCBI Taxonomy" id="39966"/>
    <lineage>
        <taxon>Eukaryota</taxon>
        <taxon>Fungi</taxon>
        <taxon>Dikarya</taxon>
        <taxon>Basidiomycota</taxon>
        <taxon>Agaricomycotina</taxon>
        <taxon>Agaricomycetes</taxon>
        <taxon>Agaricomycetidae</taxon>
        <taxon>Agaricales</taxon>
        <taxon>Tricholomatineae</taxon>
        <taxon>Lyophyllaceae</taxon>
        <taxon>Hypsizygus</taxon>
    </lineage>
</organism>
<reference evidence="1" key="1">
    <citation type="submission" date="2018-04" db="EMBL/GenBank/DDBJ databases">
        <title>Whole genome sequencing of Hypsizygus marmoreus.</title>
        <authorList>
            <person name="Choi I.-G."/>
            <person name="Min B."/>
            <person name="Kim J.-G."/>
            <person name="Kim S."/>
            <person name="Oh Y.-L."/>
            <person name="Kong W.-S."/>
            <person name="Park H."/>
            <person name="Jeong J."/>
            <person name="Song E.-S."/>
        </authorList>
    </citation>
    <scope>NUCLEOTIDE SEQUENCE [LARGE SCALE GENOMIC DNA]</scope>
    <source>
        <strain evidence="1">51987-8</strain>
    </source>
</reference>
<dbReference type="AlphaFoldDB" id="A0A369J5W2"/>
<dbReference type="OrthoDB" id="3043234at2759"/>
<sequence>MIVKLARLANVGLIVDRQQVECMTIPRLDNQLSIHKKIFNDEVLIKVLQKELKNHAFKLSAVLAAITRNEETHLIASSADADAMDVDVGSANMNPPLDGSGAVSAVELVSGAVDVDSGEDYSEEEDEYYEACR</sequence>
<evidence type="ECO:0000313" key="2">
    <source>
        <dbReference type="Proteomes" id="UP000076154"/>
    </source>
</evidence>
<accession>A0A369J5W2</accession>